<dbReference type="InterPro" id="IPR014746">
    <property type="entry name" value="Gln_synth/guanido_kin_cat_dom"/>
</dbReference>
<evidence type="ECO:0000256" key="5">
    <source>
        <dbReference type="ARBA" id="ARBA00022684"/>
    </source>
</evidence>
<comment type="caution">
    <text evidence="12">The sequence shown here is derived from an EMBL/GenBank/DDBJ whole genome shotgun (WGS) entry which is preliminary data.</text>
</comment>
<dbReference type="GO" id="GO:0006750">
    <property type="term" value="P:glutathione biosynthetic process"/>
    <property type="evidence" value="ECO:0007669"/>
    <property type="project" value="UniProtKB-UniRule"/>
</dbReference>
<comment type="catalytic activity">
    <reaction evidence="10">
        <text>L-cysteine + L-glutamate + ATP = gamma-L-glutamyl-L-cysteine + ADP + phosphate + H(+)</text>
        <dbReference type="Rhea" id="RHEA:13285"/>
        <dbReference type="ChEBI" id="CHEBI:15378"/>
        <dbReference type="ChEBI" id="CHEBI:29985"/>
        <dbReference type="ChEBI" id="CHEBI:30616"/>
        <dbReference type="ChEBI" id="CHEBI:35235"/>
        <dbReference type="ChEBI" id="CHEBI:43474"/>
        <dbReference type="ChEBI" id="CHEBI:58173"/>
        <dbReference type="ChEBI" id="CHEBI:456216"/>
        <dbReference type="EC" id="6.3.2.2"/>
    </reaction>
</comment>
<reference evidence="12 13" key="1">
    <citation type="journal article" date="2019" name="Sci. Rep.">
        <title>Comparative genomics of chytrid fungi reveal insights into the obligate biotrophic and pathogenic lifestyle of Synchytrium endobioticum.</title>
        <authorList>
            <person name="van de Vossenberg B.T.L.H."/>
            <person name="Warris S."/>
            <person name="Nguyen H.D.T."/>
            <person name="van Gent-Pelzer M.P.E."/>
            <person name="Joly D.L."/>
            <person name="van de Geest H.C."/>
            <person name="Bonants P.J.M."/>
            <person name="Smith D.S."/>
            <person name="Levesque C.A."/>
            <person name="van der Lee T.A.J."/>
        </authorList>
    </citation>
    <scope>NUCLEOTIDE SEQUENCE [LARGE SCALE GENOMIC DNA]</scope>
    <source>
        <strain evidence="12 13">CBS 675.73</strain>
    </source>
</reference>
<dbReference type="Gene3D" id="1.10.8.960">
    <property type="match status" value="1"/>
</dbReference>
<evidence type="ECO:0000256" key="6">
    <source>
        <dbReference type="ARBA" id="ARBA00022741"/>
    </source>
</evidence>
<gene>
    <name evidence="12" type="primary">GSH1</name>
    <name evidence="12" type="ORF">CcCBS67573_g03408</name>
</gene>
<proteinExistence type="inferred from homology"/>
<organism evidence="12 13">
    <name type="scientific">Chytriomyces confervae</name>
    <dbReference type="NCBI Taxonomy" id="246404"/>
    <lineage>
        <taxon>Eukaryota</taxon>
        <taxon>Fungi</taxon>
        <taxon>Fungi incertae sedis</taxon>
        <taxon>Chytridiomycota</taxon>
        <taxon>Chytridiomycota incertae sedis</taxon>
        <taxon>Chytridiomycetes</taxon>
        <taxon>Chytridiales</taxon>
        <taxon>Chytriomycetaceae</taxon>
        <taxon>Chytriomyces</taxon>
    </lineage>
</organism>
<dbReference type="PANTHER" id="PTHR11164">
    <property type="entry name" value="GLUTAMATE CYSTEINE LIGASE"/>
    <property type="match status" value="1"/>
</dbReference>
<evidence type="ECO:0000256" key="4">
    <source>
        <dbReference type="ARBA" id="ARBA00022598"/>
    </source>
</evidence>
<dbReference type="OrthoDB" id="7939818at2759"/>
<keyword evidence="6 10" id="KW-0547">Nucleotide-binding</keyword>
<dbReference type="PANTHER" id="PTHR11164:SF0">
    <property type="entry name" value="GLUTAMATE--CYSTEINE LIGASE CATALYTIC SUBUNIT"/>
    <property type="match status" value="1"/>
</dbReference>
<evidence type="ECO:0000256" key="11">
    <source>
        <dbReference type="SAM" id="MobiDB-lite"/>
    </source>
</evidence>
<dbReference type="EMBL" id="QEAP01000085">
    <property type="protein sequence ID" value="TPX75327.1"/>
    <property type="molecule type" value="Genomic_DNA"/>
</dbReference>
<sequence>MGLLTVGTPLPWDDARKHADHVRAHGIRQFLNIWNNLKHRRRDKLLWGDEIEYVVVAFEGGNGAEKTVKATANAYEILLKLEERERLAVQAGEPISWSFKPEYGRYMLEGTPAGPYGSTLDHLLDVEPNMVARRKLAATYLGKNEALVSITNFPLLGVNVPTSFLEPSATPTPLDGASKSLFIPDAAINPHPRFRTLTANIRERRESKVSINVPIFKDVNTPSPFLEPAPTCMDGFCEDRKSAVRRESQSSRTPPSTVQPPTRQQTPTLPDLVPDAKPDHIYMDAMCFGMGCCCLQVTFQACSVEEARKLYDHLAPLTPIMMALSAGAPIFRGYLADVDCRWNVISASVDDRTKEERGIEPLEKSRFKIPKSRYASISTYLSPGPNYSGGCMSDPDVASPSVSSLPPAVQSHFDEKYNDIDLVYDKDIHKELVENGIDDMLARHYAHLYIRDPLVVFCEKLDLNDETSSDHFENIQSTNWQTMRFKPPPPLSPIGWRVEFRSMEVQLSDFENAAYSVFIVLLTRTILSFDLNFYMALSKVDENMEIGQKRDAVLNERFKFRKNIFGNDARRPAGFEEAPAGVHMNDSGYASSDAEDYMGDFSVDVIINGKTGVFPGLIPLIRAYLALHPSLPLQTLKILDSYLDLLSRRASGKIPTAARWMRNFVAAHPDYKGDSVVGQSVAWDLMKRVDEIGKTEGRIPGLSL</sequence>
<evidence type="ECO:0000256" key="8">
    <source>
        <dbReference type="ARBA" id="ARBA00030585"/>
    </source>
</evidence>
<name>A0A507FJT5_9FUNG</name>
<comment type="similarity">
    <text evidence="2 10">Belongs to the glutamate--cysteine ligase type 3 family.</text>
</comment>
<evidence type="ECO:0000256" key="10">
    <source>
        <dbReference type="RuleBase" id="RU367135"/>
    </source>
</evidence>
<dbReference type="Proteomes" id="UP000320333">
    <property type="component" value="Unassembled WGS sequence"/>
</dbReference>
<dbReference type="Gene3D" id="3.30.590.50">
    <property type="match status" value="2"/>
</dbReference>
<evidence type="ECO:0000256" key="7">
    <source>
        <dbReference type="ARBA" id="ARBA00022840"/>
    </source>
</evidence>
<dbReference type="GO" id="GO:0017109">
    <property type="term" value="C:glutamate-cysteine ligase complex"/>
    <property type="evidence" value="ECO:0007669"/>
    <property type="project" value="TreeGrafter"/>
</dbReference>
<dbReference type="STRING" id="246404.A0A507FJT5"/>
<keyword evidence="7 10" id="KW-0067">ATP-binding</keyword>
<evidence type="ECO:0000256" key="1">
    <source>
        <dbReference type="ARBA" id="ARBA00005006"/>
    </source>
</evidence>
<dbReference type="UniPathway" id="UPA00142">
    <property type="reaction ID" value="UER00209"/>
</dbReference>
<comment type="pathway">
    <text evidence="1 10">Sulfur metabolism; glutathione biosynthesis; glutathione from L-cysteine and L-glutamate: step 1/2.</text>
</comment>
<evidence type="ECO:0000256" key="3">
    <source>
        <dbReference type="ARBA" id="ARBA00012220"/>
    </source>
</evidence>
<feature type="region of interest" description="Disordered" evidence="11">
    <location>
        <begin position="243"/>
        <end position="275"/>
    </location>
</feature>
<evidence type="ECO:0000256" key="2">
    <source>
        <dbReference type="ARBA" id="ARBA00008100"/>
    </source>
</evidence>
<dbReference type="GO" id="GO:0004357">
    <property type="term" value="F:glutamate-cysteine ligase activity"/>
    <property type="evidence" value="ECO:0007669"/>
    <property type="project" value="UniProtKB-UniRule"/>
</dbReference>
<dbReference type="GO" id="GO:0005524">
    <property type="term" value="F:ATP binding"/>
    <property type="evidence" value="ECO:0007669"/>
    <property type="project" value="UniProtKB-UniRule"/>
</dbReference>
<dbReference type="Pfam" id="PF03074">
    <property type="entry name" value="GCS"/>
    <property type="match status" value="1"/>
</dbReference>
<dbReference type="InterPro" id="IPR004308">
    <property type="entry name" value="GCS"/>
</dbReference>
<keyword evidence="13" id="KW-1185">Reference proteome</keyword>
<dbReference type="SUPFAM" id="SSF55931">
    <property type="entry name" value="Glutamine synthetase/guanido kinase"/>
    <property type="match status" value="1"/>
</dbReference>
<keyword evidence="4 10" id="KW-0436">Ligase</keyword>
<evidence type="ECO:0000256" key="9">
    <source>
        <dbReference type="ARBA" id="ARBA00032122"/>
    </source>
</evidence>
<evidence type="ECO:0000313" key="12">
    <source>
        <dbReference type="EMBL" id="TPX75327.1"/>
    </source>
</evidence>
<evidence type="ECO:0000313" key="13">
    <source>
        <dbReference type="Proteomes" id="UP000320333"/>
    </source>
</evidence>
<keyword evidence="5 10" id="KW-0317">Glutathione biosynthesis</keyword>
<dbReference type="AlphaFoldDB" id="A0A507FJT5"/>
<protein>
    <recommendedName>
        <fullName evidence="3 10">Glutamate--cysteine ligase</fullName>
        <ecNumber evidence="3 10">6.3.2.2</ecNumber>
    </recommendedName>
    <alternativeName>
        <fullName evidence="9 10">Gamma-ECS</fullName>
    </alternativeName>
    <alternativeName>
        <fullName evidence="8 10">Gamma-glutamylcysteine synthetase</fullName>
    </alternativeName>
</protein>
<accession>A0A507FJT5</accession>
<dbReference type="EC" id="6.3.2.2" evidence="3 10"/>
<feature type="compositionally biased region" description="Low complexity" evidence="11">
    <location>
        <begin position="250"/>
        <end position="268"/>
    </location>
</feature>